<evidence type="ECO:0000259" key="1">
    <source>
        <dbReference type="Pfam" id="PF00668"/>
    </source>
</evidence>
<keyword evidence="2" id="KW-0614">Plasmid</keyword>
<proteinExistence type="predicted"/>
<dbReference type="Pfam" id="PF00668">
    <property type="entry name" value="Condensation"/>
    <property type="match status" value="2"/>
</dbReference>
<sequence length="1098" mass="116792">MTDDRDADARFADVATTVVVDPGQPPYDTPPVLEVRGPLTAGRVAAALDHAATRTPGGRPWRHRLQRLGPGHHLVHLEAPATFPAVPESVHVSPDAFPAGLVADLLTARDKPAVPLGPAQLALVRRREAAPLVHPWTALDVAEPLDPVRVDGVLRALVRAHPLLGARIDTEDRGGIHADPLVYETACTAADDTPRAREHEAVAAVSRRLDPATGHTLRAVLLRKRHRLVVVAHELVVDQVSLGILMADLVAALARPDEELPAEAVRYTGWVASLPAVATDSRETGRWRTVAEGRAAASEFRPRAPLPDVTPVRHPGFTLGKAVTGRLTGALPRRFGLTPAQMLTGALGLALARWRGTGRASFDVCTDGRQGSPALARTVGPLVETEPVLLDGAWGEDAREFVGRAAGSLADVGRASFGACREHAPDPALRLVLRELVPVLVRFTPDREAGPVSGVRWPACAVPYALDIDVRVRGGRLSVGLDWLPAARDGITEESVARLLAGLRDVLEDLAGDAGAPSTTARPLMTSPLQRELLADADAHPGTGRQIEQLSWVWHGPLDVARFTAAWQSVFDREAVLRAAFDDGPEPGIVIHDRVVPEVVRMAHTGAHWPDVLTGDRRRGLDPRTPGPLRVTLFDGLHDDDVPVPSTRVLLTYHHALLDTWSVRLLLEEFYRAYLAGGTLPGGDRRPDVRDHAHWLAAQDLAPARDFWLRAAPLPGAASSVSAYATASPAAEGPGTGRARVRLASSEAARLSAWAAQWGATESTALQAAWALLLHRAAGADGPTPVRFSVTVSGRGILLDGVERLPGALRNPLPVSVEVDPAATVPDLLAALRDRAIELSSYEWVSAGQIHGWTGTGPDGPAEAEETADSLIVFEAGLNPLDRLEPSLAAHGIRMEFPETTSAATAFPVTLAAHHDETGGLVLTVNHDRTRLADATGLLAHCACLLRELPYVADECRPVAEFLDELSAVTTPGPAFVTLRPGTGGVICLVPSPGAPRSWYARLSRLYPGPEAMILLRPTPEGIRAWYEVVRPVAEEGRLLVLGAFSGGGAGAYEVARRVAADGGPPPLVVLTADTGSDEAVRALARLLDEAARRRSGA</sequence>
<feature type="domain" description="Condensation" evidence="1">
    <location>
        <begin position="138"/>
        <end position="411"/>
    </location>
</feature>
<gene>
    <name evidence="2" type="ORF">K1J60_44830</name>
</gene>
<dbReference type="Gene3D" id="3.30.559.10">
    <property type="entry name" value="Chloramphenicol acetyltransferase-like domain"/>
    <property type="match status" value="2"/>
</dbReference>
<dbReference type="EMBL" id="CP080648">
    <property type="protein sequence ID" value="QYX83587.1"/>
    <property type="molecule type" value="Genomic_DNA"/>
</dbReference>
<dbReference type="PANTHER" id="PTHR45527">
    <property type="entry name" value="NONRIBOSOMAL PEPTIDE SYNTHETASE"/>
    <property type="match status" value="1"/>
</dbReference>
<dbReference type="RefSeq" id="WP_220652051.1">
    <property type="nucleotide sequence ID" value="NZ_CP080648.1"/>
</dbReference>
<dbReference type="InterPro" id="IPR029058">
    <property type="entry name" value="AB_hydrolase_fold"/>
</dbReference>
<feature type="domain" description="Condensation" evidence="1">
    <location>
        <begin position="527"/>
        <end position="928"/>
    </location>
</feature>
<name>A0ABX8Y614_9ACTN</name>
<dbReference type="InterPro" id="IPR001242">
    <property type="entry name" value="Condensation_dom"/>
</dbReference>
<dbReference type="Gene3D" id="3.30.559.30">
    <property type="entry name" value="Nonribosomal peptide synthetase, condensation domain"/>
    <property type="match status" value="2"/>
</dbReference>
<geneLocation type="plasmid" evidence="2 3">
    <name>unnamed2</name>
</geneLocation>
<dbReference type="Proteomes" id="UP000827138">
    <property type="component" value="Plasmid unnamed2"/>
</dbReference>
<protein>
    <submittedName>
        <fullName evidence="2">Peptide synthase condensation domain-containing protein</fullName>
    </submittedName>
</protein>
<dbReference type="SUPFAM" id="SSF52777">
    <property type="entry name" value="CoA-dependent acyltransferases"/>
    <property type="match status" value="4"/>
</dbReference>
<reference evidence="2 3" key="1">
    <citation type="submission" date="2021-08" db="EMBL/GenBank/DDBJ databases">
        <authorList>
            <person name="Ping M."/>
        </authorList>
    </citation>
    <scope>NUCLEOTIDE SEQUENCE [LARGE SCALE GENOMIC DNA]</scope>
    <source>
        <strain evidence="2 3">MG28</strain>
        <plasmid evidence="2 3">unnamed2</plasmid>
    </source>
</reference>
<organism evidence="2 3">
    <name type="scientific">Streptomyces akebiae</name>
    <dbReference type="NCBI Taxonomy" id="2865673"/>
    <lineage>
        <taxon>Bacteria</taxon>
        <taxon>Bacillati</taxon>
        <taxon>Actinomycetota</taxon>
        <taxon>Actinomycetes</taxon>
        <taxon>Kitasatosporales</taxon>
        <taxon>Streptomycetaceae</taxon>
        <taxon>Streptomyces</taxon>
    </lineage>
</organism>
<accession>A0ABX8Y614</accession>
<dbReference type="PANTHER" id="PTHR45527:SF1">
    <property type="entry name" value="FATTY ACID SYNTHASE"/>
    <property type="match status" value="1"/>
</dbReference>
<evidence type="ECO:0000313" key="3">
    <source>
        <dbReference type="Proteomes" id="UP000827138"/>
    </source>
</evidence>
<evidence type="ECO:0000313" key="2">
    <source>
        <dbReference type="EMBL" id="QYX83587.1"/>
    </source>
</evidence>
<dbReference type="InterPro" id="IPR023213">
    <property type="entry name" value="CAT-like_dom_sf"/>
</dbReference>
<dbReference type="Gene3D" id="3.40.50.1820">
    <property type="entry name" value="alpha/beta hydrolase"/>
    <property type="match status" value="1"/>
</dbReference>
<keyword evidence="3" id="KW-1185">Reference proteome</keyword>